<evidence type="ECO:0000256" key="1">
    <source>
        <dbReference type="ARBA" id="ARBA00000900"/>
    </source>
</evidence>
<proteinExistence type="predicted"/>
<dbReference type="InterPro" id="IPR001841">
    <property type="entry name" value="Znf_RING"/>
</dbReference>
<evidence type="ECO:0000313" key="13">
    <source>
        <dbReference type="EMBL" id="PKA49115.1"/>
    </source>
</evidence>
<feature type="transmembrane region" description="Helical" evidence="11">
    <location>
        <begin position="74"/>
        <end position="100"/>
    </location>
</feature>
<dbReference type="OrthoDB" id="9984778at2759"/>
<keyword evidence="11" id="KW-1133">Transmembrane helix</keyword>
<evidence type="ECO:0000256" key="8">
    <source>
        <dbReference type="ARBA" id="ARBA00022833"/>
    </source>
</evidence>
<feature type="domain" description="RING-type" evidence="12">
    <location>
        <begin position="180"/>
        <end position="222"/>
    </location>
</feature>
<dbReference type="InterPro" id="IPR013083">
    <property type="entry name" value="Znf_RING/FYVE/PHD"/>
</dbReference>
<dbReference type="PROSITE" id="PS50089">
    <property type="entry name" value="ZF_RING_2"/>
    <property type="match status" value="1"/>
</dbReference>
<dbReference type="PANTHER" id="PTHR46913">
    <property type="entry name" value="RING-H2 FINGER PROTEIN ATL16"/>
    <property type="match status" value="1"/>
</dbReference>
<keyword evidence="4 13" id="KW-0808">Transferase</keyword>
<comment type="catalytic activity">
    <reaction evidence="1">
        <text>S-ubiquitinyl-[E2 ubiquitin-conjugating enzyme]-L-cysteine + [acceptor protein]-L-lysine = [E2 ubiquitin-conjugating enzyme]-L-cysteine + N(6)-ubiquitinyl-[acceptor protein]-L-lysine.</text>
        <dbReference type="EC" id="2.3.2.27"/>
    </reaction>
</comment>
<dbReference type="SUPFAM" id="SSF57850">
    <property type="entry name" value="RING/U-box"/>
    <property type="match status" value="1"/>
</dbReference>
<dbReference type="Pfam" id="PF13639">
    <property type="entry name" value="zf-RING_2"/>
    <property type="match status" value="1"/>
</dbReference>
<name>A0A2I0A0P9_9ASPA</name>
<accession>A0A2I0A0P9</accession>
<evidence type="ECO:0000256" key="2">
    <source>
        <dbReference type="ARBA" id="ARBA00004906"/>
    </source>
</evidence>
<protein>
    <recommendedName>
        <fullName evidence="3">RING-type E3 ubiquitin transferase</fullName>
        <ecNumber evidence="3">2.3.2.27</ecNumber>
    </recommendedName>
</protein>
<dbReference type="AlphaFoldDB" id="A0A2I0A0P9"/>
<evidence type="ECO:0000313" key="14">
    <source>
        <dbReference type="Proteomes" id="UP000236161"/>
    </source>
</evidence>
<feature type="compositionally biased region" description="Polar residues" evidence="10">
    <location>
        <begin position="288"/>
        <end position="298"/>
    </location>
</feature>
<evidence type="ECO:0000256" key="11">
    <source>
        <dbReference type="SAM" id="Phobius"/>
    </source>
</evidence>
<organism evidence="13 14">
    <name type="scientific">Apostasia shenzhenica</name>
    <dbReference type="NCBI Taxonomy" id="1088818"/>
    <lineage>
        <taxon>Eukaryota</taxon>
        <taxon>Viridiplantae</taxon>
        <taxon>Streptophyta</taxon>
        <taxon>Embryophyta</taxon>
        <taxon>Tracheophyta</taxon>
        <taxon>Spermatophyta</taxon>
        <taxon>Magnoliopsida</taxon>
        <taxon>Liliopsida</taxon>
        <taxon>Asparagales</taxon>
        <taxon>Orchidaceae</taxon>
        <taxon>Apostasioideae</taxon>
        <taxon>Apostasia</taxon>
    </lineage>
</organism>
<dbReference type="UniPathway" id="UPA00143"/>
<keyword evidence="11" id="KW-0812">Transmembrane</keyword>
<gene>
    <name evidence="13" type="primary">ATL52</name>
    <name evidence="13" type="ORF">AXF42_Ash010799</name>
</gene>
<feature type="compositionally biased region" description="Basic and acidic residues" evidence="10">
    <location>
        <begin position="333"/>
        <end position="353"/>
    </location>
</feature>
<keyword evidence="14" id="KW-1185">Reference proteome</keyword>
<evidence type="ECO:0000256" key="5">
    <source>
        <dbReference type="ARBA" id="ARBA00022723"/>
    </source>
</evidence>
<dbReference type="PANTHER" id="PTHR46913:SF19">
    <property type="entry name" value="RING-TYPE E3 UBIQUITIN TRANSFERASE"/>
    <property type="match status" value="1"/>
</dbReference>
<evidence type="ECO:0000256" key="4">
    <source>
        <dbReference type="ARBA" id="ARBA00022679"/>
    </source>
</evidence>
<dbReference type="SMART" id="SM00184">
    <property type="entry name" value="RING"/>
    <property type="match status" value="1"/>
</dbReference>
<dbReference type="GO" id="GO:0008270">
    <property type="term" value="F:zinc ion binding"/>
    <property type="evidence" value="ECO:0007669"/>
    <property type="project" value="UniProtKB-KW"/>
</dbReference>
<comment type="pathway">
    <text evidence="2">Protein modification; protein ubiquitination.</text>
</comment>
<keyword evidence="7" id="KW-0833">Ubl conjugation pathway</keyword>
<dbReference type="STRING" id="1088818.A0A2I0A0P9"/>
<evidence type="ECO:0000256" key="7">
    <source>
        <dbReference type="ARBA" id="ARBA00022786"/>
    </source>
</evidence>
<keyword evidence="11" id="KW-0472">Membrane</keyword>
<feature type="region of interest" description="Disordered" evidence="10">
    <location>
        <begin position="333"/>
        <end position="373"/>
    </location>
</feature>
<feature type="region of interest" description="Disordered" evidence="10">
    <location>
        <begin position="231"/>
        <end position="306"/>
    </location>
</feature>
<dbReference type="GO" id="GO:0016567">
    <property type="term" value="P:protein ubiquitination"/>
    <property type="evidence" value="ECO:0007669"/>
    <property type="project" value="UniProtKB-UniPathway"/>
</dbReference>
<evidence type="ECO:0000256" key="6">
    <source>
        <dbReference type="ARBA" id="ARBA00022771"/>
    </source>
</evidence>
<evidence type="ECO:0000259" key="12">
    <source>
        <dbReference type="PROSITE" id="PS50089"/>
    </source>
</evidence>
<dbReference type="EC" id="2.3.2.27" evidence="3"/>
<dbReference type="EMBL" id="KZ452040">
    <property type="protein sequence ID" value="PKA49115.1"/>
    <property type="molecule type" value="Genomic_DNA"/>
</dbReference>
<sequence>MASTRRLLLFTDGNSNSDGYFNFNGSITVECIANCIGVCIYGVCFAPPPTSSTSLPSDGGKRPTPIGFHGHDRLLSTVIITASSGVAAALIILLSLYAFFRLRRRRRRRGHHGQFPPPIAAAAAAAANDDDHVGDDLLLGGEIEHHIWYIRTPGLDERTIASISSWVYKSSDGLVDARDCSVCLGEFRDGELVRLLPKCSHAFHLHCIDRWLRSHVNCPLCRAPIVSPAAATASPAPSPASPSTAVAADSAVPETRSSSPSENTNSGSLPLESSSRGIEVSVVIHTGEGSSSRPSTSDLPPHSTEVEEVLQPIRRSVSMDSFSLDAIHNGRRKEEVFPREEEGRVSTDREKQESYISGSLTHKGPRNMDRSLSSQSARWIFSRHGQSRNSVLPL</sequence>
<keyword evidence="8" id="KW-0862">Zinc</keyword>
<evidence type="ECO:0000256" key="9">
    <source>
        <dbReference type="PROSITE-ProRule" id="PRU00175"/>
    </source>
</evidence>
<keyword evidence="6 9" id="KW-0863">Zinc-finger</keyword>
<feature type="compositionally biased region" description="Low complexity" evidence="10">
    <location>
        <begin position="231"/>
        <end position="268"/>
    </location>
</feature>
<dbReference type="Proteomes" id="UP000236161">
    <property type="component" value="Unassembled WGS sequence"/>
</dbReference>
<keyword evidence="5" id="KW-0479">Metal-binding</keyword>
<dbReference type="Gene3D" id="3.30.40.10">
    <property type="entry name" value="Zinc/RING finger domain, C3HC4 (zinc finger)"/>
    <property type="match status" value="1"/>
</dbReference>
<evidence type="ECO:0000256" key="3">
    <source>
        <dbReference type="ARBA" id="ARBA00012483"/>
    </source>
</evidence>
<dbReference type="CDD" id="cd16461">
    <property type="entry name" value="RING-H2_EL5-like"/>
    <property type="match status" value="1"/>
</dbReference>
<reference evidence="13 14" key="1">
    <citation type="journal article" date="2017" name="Nature">
        <title>The Apostasia genome and the evolution of orchids.</title>
        <authorList>
            <person name="Zhang G.Q."/>
            <person name="Liu K.W."/>
            <person name="Li Z."/>
            <person name="Lohaus R."/>
            <person name="Hsiao Y.Y."/>
            <person name="Niu S.C."/>
            <person name="Wang J.Y."/>
            <person name="Lin Y.C."/>
            <person name="Xu Q."/>
            <person name="Chen L.J."/>
            <person name="Yoshida K."/>
            <person name="Fujiwara S."/>
            <person name="Wang Z.W."/>
            <person name="Zhang Y.Q."/>
            <person name="Mitsuda N."/>
            <person name="Wang M."/>
            <person name="Liu G.H."/>
            <person name="Pecoraro L."/>
            <person name="Huang H.X."/>
            <person name="Xiao X.J."/>
            <person name="Lin M."/>
            <person name="Wu X.Y."/>
            <person name="Wu W.L."/>
            <person name="Chen Y.Y."/>
            <person name="Chang S.B."/>
            <person name="Sakamoto S."/>
            <person name="Ohme-Takagi M."/>
            <person name="Yagi M."/>
            <person name="Zeng S.J."/>
            <person name="Shen C.Y."/>
            <person name="Yeh C.M."/>
            <person name="Luo Y.B."/>
            <person name="Tsai W.C."/>
            <person name="Van de Peer Y."/>
            <person name="Liu Z.J."/>
        </authorList>
    </citation>
    <scope>NUCLEOTIDE SEQUENCE [LARGE SCALE GENOMIC DNA]</scope>
    <source>
        <strain evidence="14">cv. Shenzhen</strain>
        <tissue evidence="13">Stem</tissue>
    </source>
</reference>
<keyword evidence="13" id="KW-0012">Acyltransferase</keyword>
<dbReference type="GO" id="GO:0061630">
    <property type="term" value="F:ubiquitin protein ligase activity"/>
    <property type="evidence" value="ECO:0007669"/>
    <property type="project" value="UniProtKB-EC"/>
</dbReference>
<evidence type="ECO:0000256" key="10">
    <source>
        <dbReference type="SAM" id="MobiDB-lite"/>
    </source>
</evidence>
<dbReference type="InterPro" id="IPR044600">
    <property type="entry name" value="ATL1/ATL16-like"/>
</dbReference>